<keyword evidence="2" id="KW-0812">Transmembrane</keyword>
<dbReference type="GO" id="GO:2001204">
    <property type="term" value="P:regulation of osteoclast development"/>
    <property type="evidence" value="ECO:0007669"/>
    <property type="project" value="TreeGrafter"/>
</dbReference>
<dbReference type="GO" id="GO:0045124">
    <property type="term" value="P:regulation of bone resorption"/>
    <property type="evidence" value="ECO:0007669"/>
    <property type="project" value="TreeGrafter"/>
</dbReference>
<evidence type="ECO:0000259" key="4">
    <source>
        <dbReference type="PROSITE" id="PS50835"/>
    </source>
</evidence>
<feature type="signal peptide" evidence="3">
    <location>
        <begin position="1"/>
        <end position="19"/>
    </location>
</feature>
<keyword evidence="2" id="KW-1133">Transmembrane helix</keyword>
<dbReference type="InterPro" id="IPR013783">
    <property type="entry name" value="Ig-like_fold"/>
</dbReference>
<evidence type="ECO:0000256" key="2">
    <source>
        <dbReference type="SAM" id="Phobius"/>
    </source>
</evidence>
<feature type="chain" id="PRO_5034830383" description="Ig-like domain-containing protein" evidence="3">
    <location>
        <begin position="20"/>
        <end position="494"/>
    </location>
</feature>
<reference evidence="5" key="2">
    <citation type="submission" date="2025-09" db="UniProtKB">
        <authorList>
            <consortium name="Ensembl"/>
        </authorList>
    </citation>
    <scope>IDENTIFICATION</scope>
</reference>
<evidence type="ECO:0000313" key="5">
    <source>
        <dbReference type="Ensembl" id="ENSEBUP00000023828.1"/>
    </source>
</evidence>
<dbReference type="GO" id="GO:0005886">
    <property type="term" value="C:plasma membrane"/>
    <property type="evidence" value="ECO:0007669"/>
    <property type="project" value="TreeGrafter"/>
</dbReference>
<feature type="transmembrane region" description="Helical" evidence="2">
    <location>
        <begin position="409"/>
        <end position="434"/>
    </location>
</feature>
<name>A0A8C4R431_EPTBU</name>
<dbReference type="GeneTree" id="ENSGT00930000152707"/>
<evidence type="ECO:0000256" key="3">
    <source>
        <dbReference type="SAM" id="SignalP"/>
    </source>
</evidence>
<proteinExistence type="predicted"/>
<keyword evidence="2" id="KW-0472">Membrane</keyword>
<evidence type="ECO:0000256" key="1">
    <source>
        <dbReference type="SAM" id="MobiDB-lite"/>
    </source>
</evidence>
<reference evidence="5" key="1">
    <citation type="submission" date="2025-08" db="UniProtKB">
        <authorList>
            <consortium name="Ensembl"/>
        </authorList>
    </citation>
    <scope>IDENTIFICATION</scope>
</reference>
<dbReference type="Pfam" id="PF07686">
    <property type="entry name" value="V-set"/>
    <property type="match status" value="2"/>
</dbReference>
<dbReference type="GO" id="GO:0032956">
    <property type="term" value="P:regulation of actin cytoskeleton organization"/>
    <property type="evidence" value="ECO:0007669"/>
    <property type="project" value="TreeGrafter"/>
</dbReference>
<dbReference type="Ensembl" id="ENSEBUT00000024404.1">
    <property type="protein sequence ID" value="ENSEBUP00000023828.1"/>
    <property type="gene ID" value="ENSEBUG00000014646.1"/>
</dbReference>
<accession>A0A8C4R431</accession>
<dbReference type="InterPro" id="IPR003599">
    <property type="entry name" value="Ig_sub"/>
</dbReference>
<dbReference type="InterPro" id="IPR007110">
    <property type="entry name" value="Ig-like_dom"/>
</dbReference>
<feature type="domain" description="Ig-like" evidence="4">
    <location>
        <begin position="197"/>
        <end position="297"/>
    </location>
</feature>
<dbReference type="PROSITE" id="PS50835">
    <property type="entry name" value="IG_LIKE"/>
    <property type="match status" value="2"/>
</dbReference>
<dbReference type="Gene3D" id="2.60.40.10">
    <property type="entry name" value="Immunoglobulins"/>
    <property type="match status" value="3"/>
</dbReference>
<dbReference type="InterPro" id="IPR003598">
    <property type="entry name" value="Ig_sub2"/>
</dbReference>
<dbReference type="AlphaFoldDB" id="A0A8C4R431"/>
<feature type="domain" description="Ig-like" evidence="4">
    <location>
        <begin position="310"/>
        <end position="401"/>
    </location>
</feature>
<sequence>MTSLIYPALMIMISGSVFTESGNLDTDTCTIESKGGGIKIELCVQLEVIGVRGEDVILPCQFNHSKRNNLQDLHLLLFKERRISENPKQNVVYNSSSNETREDFKGRIEPVGNPRSGDGTVRISHLRLEDQGRYQCRFEWTKSNGKKDGFTVRKGKETNLQVNESQILDTNTCTIESKYGGIVIKLCAQREVIGVRGEDVILPCQFNHSNLNILQDLHLLLVKNNWIRENPKQNVVYNSSSNETSEDFKGRIEPEGNPSSGDGTVRIRHLRMADQGRYLCRFEWTKSNGVEDGFTVRKGKETNLQVDVRPNILNISSEFVNSNKTWKLFCEAEAKPEPNITWWNPQGLLLNASQMLVDEIYINKTENIKSRLIITNELLEEKYECLVQNKHGADHDYVYIEQKTQDVSWILGIWTTLLCLVLLILLLSVGFFIYKKKYKNKGTSPLQDAKEEGEVTYVTLSEIKVDSGATKSENHVHSSHGFGEENCVYAVVQK</sequence>
<dbReference type="SUPFAM" id="SSF48726">
    <property type="entry name" value="Immunoglobulin"/>
    <property type="match status" value="3"/>
</dbReference>
<feature type="region of interest" description="Disordered" evidence="1">
    <location>
        <begin position="237"/>
        <end position="264"/>
    </location>
</feature>
<keyword evidence="6" id="KW-1185">Reference proteome</keyword>
<evidence type="ECO:0000313" key="6">
    <source>
        <dbReference type="Proteomes" id="UP000694388"/>
    </source>
</evidence>
<dbReference type="InterPro" id="IPR042836">
    <property type="entry name" value="SIG15"/>
</dbReference>
<dbReference type="SMART" id="SM00408">
    <property type="entry name" value="IGc2"/>
    <property type="match status" value="3"/>
</dbReference>
<dbReference type="InterPro" id="IPR013106">
    <property type="entry name" value="Ig_V-set"/>
</dbReference>
<dbReference type="InterPro" id="IPR036179">
    <property type="entry name" value="Ig-like_dom_sf"/>
</dbReference>
<protein>
    <recommendedName>
        <fullName evidence="4">Ig-like domain-containing protein</fullName>
    </recommendedName>
</protein>
<dbReference type="PANTHER" id="PTHR46942">
    <property type="entry name" value="SIALIC ACID-BINDING IG-LIKE LECTIN 15"/>
    <property type="match status" value="1"/>
</dbReference>
<keyword evidence="3" id="KW-0732">Signal</keyword>
<dbReference type="SMART" id="SM00406">
    <property type="entry name" value="IGv"/>
    <property type="match status" value="2"/>
</dbReference>
<dbReference type="SMART" id="SM00409">
    <property type="entry name" value="IG"/>
    <property type="match status" value="3"/>
</dbReference>
<dbReference type="Proteomes" id="UP000694388">
    <property type="component" value="Unplaced"/>
</dbReference>
<dbReference type="PANTHER" id="PTHR46942:SF1">
    <property type="entry name" value="SIALIC ACID-BINDING IG-LIKE LECTIN 15"/>
    <property type="match status" value="1"/>
</dbReference>
<organism evidence="5 6">
    <name type="scientific">Eptatretus burgeri</name>
    <name type="common">Inshore hagfish</name>
    <dbReference type="NCBI Taxonomy" id="7764"/>
    <lineage>
        <taxon>Eukaryota</taxon>
        <taxon>Metazoa</taxon>
        <taxon>Chordata</taxon>
        <taxon>Craniata</taxon>
        <taxon>Vertebrata</taxon>
        <taxon>Cyclostomata</taxon>
        <taxon>Myxini</taxon>
        <taxon>Myxiniformes</taxon>
        <taxon>Myxinidae</taxon>
        <taxon>Eptatretinae</taxon>
        <taxon>Eptatretus</taxon>
    </lineage>
</organism>